<reference evidence="1 2" key="1">
    <citation type="journal article" date="2019" name="Sci. Rep.">
        <title>Orb-weaving spider Araneus ventricosus genome elucidates the spidroin gene catalogue.</title>
        <authorList>
            <person name="Kono N."/>
            <person name="Nakamura H."/>
            <person name="Ohtoshi R."/>
            <person name="Moran D.A.P."/>
            <person name="Shinohara A."/>
            <person name="Yoshida Y."/>
            <person name="Fujiwara M."/>
            <person name="Mori M."/>
            <person name="Tomita M."/>
            <person name="Arakawa K."/>
        </authorList>
    </citation>
    <scope>NUCLEOTIDE SEQUENCE [LARGE SCALE GENOMIC DNA]</scope>
</reference>
<dbReference type="EMBL" id="BGPR01005672">
    <property type="protein sequence ID" value="GBN12351.1"/>
    <property type="molecule type" value="Genomic_DNA"/>
</dbReference>
<evidence type="ECO:0000313" key="2">
    <source>
        <dbReference type="Proteomes" id="UP000499080"/>
    </source>
</evidence>
<accession>A0A4Y2LC88</accession>
<dbReference type="AlphaFoldDB" id="A0A4Y2LC88"/>
<gene>
    <name evidence="1" type="ORF">AVEN_86981_1</name>
</gene>
<dbReference type="Proteomes" id="UP000499080">
    <property type="component" value="Unassembled WGS sequence"/>
</dbReference>
<keyword evidence="2" id="KW-1185">Reference proteome</keyword>
<proteinExistence type="predicted"/>
<evidence type="ECO:0000313" key="1">
    <source>
        <dbReference type="EMBL" id="GBN12351.1"/>
    </source>
</evidence>
<protein>
    <submittedName>
        <fullName evidence="1">Uncharacterized protein</fullName>
    </submittedName>
</protein>
<comment type="caution">
    <text evidence="1">The sequence shown here is derived from an EMBL/GenBank/DDBJ whole genome shotgun (WGS) entry which is preliminary data.</text>
</comment>
<organism evidence="1 2">
    <name type="scientific">Araneus ventricosus</name>
    <name type="common">Orbweaver spider</name>
    <name type="synonym">Epeira ventricosa</name>
    <dbReference type="NCBI Taxonomy" id="182803"/>
    <lineage>
        <taxon>Eukaryota</taxon>
        <taxon>Metazoa</taxon>
        <taxon>Ecdysozoa</taxon>
        <taxon>Arthropoda</taxon>
        <taxon>Chelicerata</taxon>
        <taxon>Arachnida</taxon>
        <taxon>Araneae</taxon>
        <taxon>Araneomorphae</taxon>
        <taxon>Entelegynae</taxon>
        <taxon>Araneoidea</taxon>
        <taxon>Araneidae</taxon>
        <taxon>Araneus</taxon>
    </lineage>
</organism>
<feature type="non-terminal residue" evidence="1">
    <location>
        <position position="141"/>
    </location>
</feature>
<sequence length="141" mass="16529">MNHSCTSGSKHLWNVIKNSRFLSDDLKKVVDPVISRNTFMAHLENLLLRMLAVERQHMRELFVRRIIKARRSSSTVERRRFVVPKLNFKANQYIDMTYWFKCNVTEPPLTEHRPKSPCLMPLRQQTPLTADLTVPPLTADL</sequence>
<dbReference type="PANTHER" id="PTHR46409:SF1">
    <property type="entry name" value="HTH PSQ-TYPE DOMAIN-CONTAINING PROTEIN"/>
    <property type="match status" value="1"/>
</dbReference>
<name>A0A4Y2LC88_ARAVE</name>
<dbReference type="PANTHER" id="PTHR46409">
    <property type="entry name" value="HTH PSQ-TYPE DOMAIN-CONTAINING PROTEIN"/>
    <property type="match status" value="1"/>
</dbReference>